<sequence length="90" mass="10327">MIDRLRRLRIHNYEQPSDSIELLCKRSLRLSDDKDSLMPLRLRVQDFLRSKAAVLLIYVEADTGKSAFVLALEHELCLGYKAGAPIPLFI</sequence>
<proteinExistence type="predicted"/>
<reference evidence="1" key="2">
    <citation type="journal article" date="2022" name="Microbiol. Resour. Announc.">
        <title>Whole-Genome Sequence of Entomortierella parvispora E1425, a Mucoromycotan Fungus Associated with Burkholderiaceae-Related Endosymbiotic Bacteria.</title>
        <authorList>
            <person name="Herlambang A."/>
            <person name="Guo Y."/>
            <person name="Takashima Y."/>
            <person name="Narisawa K."/>
            <person name="Ohta H."/>
            <person name="Nishizawa T."/>
        </authorList>
    </citation>
    <scope>NUCLEOTIDE SEQUENCE</scope>
    <source>
        <strain evidence="1">E1425</strain>
    </source>
</reference>
<evidence type="ECO:0000313" key="1">
    <source>
        <dbReference type="EMBL" id="GJJ77420.1"/>
    </source>
</evidence>
<dbReference type="AlphaFoldDB" id="A0A9P3HIY0"/>
<comment type="caution">
    <text evidence="1">The sequence shown here is derived from an EMBL/GenBank/DDBJ whole genome shotgun (WGS) entry which is preliminary data.</text>
</comment>
<protein>
    <submittedName>
        <fullName evidence="1">Uncharacterized protein</fullName>
    </submittedName>
</protein>
<name>A0A9P3HIY0_9FUNG</name>
<dbReference type="Proteomes" id="UP000827284">
    <property type="component" value="Unassembled WGS sequence"/>
</dbReference>
<evidence type="ECO:0000313" key="2">
    <source>
        <dbReference type="Proteomes" id="UP000827284"/>
    </source>
</evidence>
<dbReference type="EMBL" id="BQFW01000013">
    <property type="protein sequence ID" value="GJJ77420.1"/>
    <property type="molecule type" value="Genomic_DNA"/>
</dbReference>
<keyword evidence="2" id="KW-1185">Reference proteome</keyword>
<accession>A0A9P3HIY0</accession>
<gene>
    <name evidence="1" type="ORF">EMPS_09779</name>
</gene>
<organism evidence="1 2">
    <name type="scientific">Entomortierella parvispora</name>
    <dbReference type="NCBI Taxonomy" id="205924"/>
    <lineage>
        <taxon>Eukaryota</taxon>
        <taxon>Fungi</taxon>
        <taxon>Fungi incertae sedis</taxon>
        <taxon>Mucoromycota</taxon>
        <taxon>Mortierellomycotina</taxon>
        <taxon>Mortierellomycetes</taxon>
        <taxon>Mortierellales</taxon>
        <taxon>Mortierellaceae</taxon>
        <taxon>Entomortierella</taxon>
    </lineage>
</organism>
<reference evidence="1" key="1">
    <citation type="submission" date="2021-11" db="EMBL/GenBank/DDBJ databases">
        <authorList>
            <person name="Herlambang A."/>
            <person name="Guo Y."/>
            <person name="Takashima Y."/>
            <person name="Nishizawa T."/>
        </authorList>
    </citation>
    <scope>NUCLEOTIDE SEQUENCE</scope>
    <source>
        <strain evidence="1">E1425</strain>
    </source>
</reference>